<dbReference type="PRINTS" id="PR00507">
    <property type="entry name" value="N12N6MTFRASE"/>
</dbReference>
<dbReference type="AlphaFoldDB" id="A0A540VP21"/>
<dbReference type="GO" id="GO:0008170">
    <property type="term" value="F:N-methyltransferase activity"/>
    <property type="evidence" value="ECO:0007669"/>
    <property type="project" value="InterPro"/>
</dbReference>
<organism evidence="4 5">
    <name type="scientific">Spiribacter salinus</name>
    <dbReference type="NCBI Taxonomy" id="1335746"/>
    <lineage>
        <taxon>Bacteria</taxon>
        <taxon>Pseudomonadati</taxon>
        <taxon>Pseudomonadota</taxon>
        <taxon>Gammaproteobacteria</taxon>
        <taxon>Chromatiales</taxon>
        <taxon>Ectothiorhodospiraceae</taxon>
        <taxon>Spiribacter</taxon>
    </lineage>
</organism>
<evidence type="ECO:0000256" key="2">
    <source>
        <dbReference type="SAM" id="Coils"/>
    </source>
</evidence>
<dbReference type="GO" id="GO:0003677">
    <property type="term" value="F:DNA binding"/>
    <property type="evidence" value="ECO:0007669"/>
    <property type="project" value="InterPro"/>
</dbReference>
<accession>A0A540VP21</accession>
<dbReference type="GO" id="GO:0032259">
    <property type="term" value="P:methylation"/>
    <property type="evidence" value="ECO:0007669"/>
    <property type="project" value="UniProtKB-KW"/>
</dbReference>
<proteinExistence type="inferred from homology"/>
<dbReference type="Pfam" id="PF02384">
    <property type="entry name" value="N6_Mtase"/>
    <property type="match status" value="1"/>
</dbReference>
<dbReference type="Proteomes" id="UP000315400">
    <property type="component" value="Unassembled WGS sequence"/>
</dbReference>
<dbReference type="PANTHER" id="PTHR42998:SF1">
    <property type="entry name" value="TYPE I RESTRICTION ENZYME HINDI METHYLASE SUBUNIT"/>
    <property type="match status" value="1"/>
</dbReference>
<comment type="similarity">
    <text evidence="1">Belongs to the N(4)/N(6)-methyltransferase family.</text>
</comment>
<dbReference type="PANTHER" id="PTHR42998">
    <property type="entry name" value="TYPE I RESTRICTION ENZYME HINDVIIP M PROTEIN-RELATED"/>
    <property type="match status" value="1"/>
</dbReference>
<feature type="non-terminal residue" evidence="4">
    <location>
        <position position="1"/>
    </location>
</feature>
<gene>
    <name evidence="4" type="ORF">FKY71_13440</name>
</gene>
<dbReference type="Gene3D" id="3.40.50.150">
    <property type="entry name" value="Vaccinia Virus protein VP39"/>
    <property type="match status" value="1"/>
</dbReference>
<evidence type="ECO:0000259" key="3">
    <source>
        <dbReference type="Pfam" id="PF02384"/>
    </source>
</evidence>
<feature type="domain" description="DNA methylase adenine-specific" evidence="3">
    <location>
        <begin position="48"/>
        <end position="327"/>
    </location>
</feature>
<sequence length="599" mass="67032">ALTAAMESVETHFPPLAGQLPKDYERFDDELLESMMRKFDTAALREASGDVFGRIYEYFLAEFSKQGAHDNGEFFTPPSIVQTIVNVIEPDHGIVFDPACGSGGMFVQSSYFIEHEGQDTMQRVTFYGHEKNETTAKIAQINLAVHGLQGSIRAGNEAITYYKDPHELAGRCDFVMANPPFNVDEVDAEKVKGDKRLPFGLPGVNKNKKVSNANYLWLQYFYSYLNDNGRAGVVMSSQASSAGRDEAKVRQKLVESGAVDVMIDIRGNFFYTRTVPCQLWFYDRAKERDPERADRVLMLDARNIYRKVSRAICDFSPEQQKNIAAIVWLYRGQTERFLALVESYLAEAVGRGQAAAGPLAGFDETLTALVDLMKAFASKARDPDPLAETWTELTATQTTLKADLAAFTDEVASRAEQWTTSANGGKRDKAGLHAARQGLHGMAERCRDLTKQIDLAAKLASRVVDIAIKELDARDSEHWANVEVNKSRKALESARAEAVEALRETRYFVKQADWLQERFPEAELRDVEGLVKLVTRAEIAEHDWSLTPGRYVGVAPEEVDEDFDFEEALRAIHIDLKGLNEEAAELAQRIARNFEELGV</sequence>
<protein>
    <submittedName>
        <fullName evidence="4">N-6 DNA methylase</fullName>
    </submittedName>
</protein>
<name>A0A540VP21_9GAMM</name>
<comment type="caution">
    <text evidence="4">The sequence shown here is derived from an EMBL/GenBank/DDBJ whole genome shotgun (WGS) entry which is preliminary data.</text>
</comment>
<dbReference type="SUPFAM" id="SSF53335">
    <property type="entry name" value="S-adenosyl-L-methionine-dependent methyltransferases"/>
    <property type="match status" value="1"/>
</dbReference>
<feature type="coiled-coil region" evidence="2">
    <location>
        <begin position="569"/>
        <end position="596"/>
    </location>
</feature>
<evidence type="ECO:0000313" key="4">
    <source>
        <dbReference type="EMBL" id="TQE98514.1"/>
    </source>
</evidence>
<reference evidence="4 5" key="1">
    <citation type="submission" date="2019-06" db="EMBL/GenBank/DDBJ databases">
        <title>Metagenome assembled Genome of Spiribacter salinus SL48-SHIP from the microbial mat of Salt Lake 48 (Novosibirsk region, Russia).</title>
        <authorList>
            <person name="Shipova A."/>
            <person name="Rozanov A.S."/>
            <person name="Bryanskaya A.V."/>
            <person name="Peltek S.E."/>
        </authorList>
    </citation>
    <scope>NUCLEOTIDE SEQUENCE [LARGE SCALE GENOMIC DNA]</scope>
    <source>
        <strain evidence="4">SL48-SHIP-2</strain>
    </source>
</reference>
<keyword evidence="2" id="KW-0175">Coiled coil</keyword>
<dbReference type="InterPro" id="IPR052916">
    <property type="entry name" value="Type-I_RE_MTase_Subunit"/>
</dbReference>
<keyword evidence="4" id="KW-0489">Methyltransferase</keyword>
<evidence type="ECO:0000256" key="1">
    <source>
        <dbReference type="ARBA" id="ARBA00006594"/>
    </source>
</evidence>
<dbReference type="EMBL" id="VIFK01000184">
    <property type="protein sequence ID" value="TQE98514.1"/>
    <property type="molecule type" value="Genomic_DNA"/>
</dbReference>
<dbReference type="InterPro" id="IPR003356">
    <property type="entry name" value="DNA_methylase_A-5"/>
</dbReference>
<dbReference type="InterPro" id="IPR029063">
    <property type="entry name" value="SAM-dependent_MTases_sf"/>
</dbReference>
<keyword evidence="4" id="KW-0808">Transferase</keyword>
<evidence type="ECO:0000313" key="5">
    <source>
        <dbReference type="Proteomes" id="UP000315400"/>
    </source>
</evidence>